<dbReference type="InterPro" id="IPR000014">
    <property type="entry name" value="PAS"/>
</dbReference>
<keyword evidence="7 14" id="KW-0812">Transmembrane</keyword>
<evidence type="ECO:0000256" key="14">
    <source>
        <dbReference type="SAM" id="Phobius"/>
    </source>
</evidence>
<dbReference type="EC" id="2.7.13.3" evidence="3"/>
<dbReference type="InterPro" id="IPR052162">
    <property type="entry name" value="Sensor_kinase/Photoreceptor"/>
</dbReference>
<keyword evidence="11 14" id="KW-1133">Transmembrane helix</keyword>
<feature type="domain" description="Histidine kinase" evidence="15">
    <location>
        <begin position="329"/>
        <end position="524"/>
    </location>
</feature>
<keyword evidence="6" id="KW-0808">Transferase</keyword>
<dbReference type="SUPFAM" id="SSF55874">
    <property type="entry name" value="ATPase domain of HSP90 chaperone/DNA topoisomerase II/histidine kinase"/>
    <property type="match status" value="1"/>
</dbReference>
<keyword evidence="18" id="KW-1185">Reference proteome</keyword>
<dbReference type="Pfam" id="PF02518">
    <property type="entry name" value="HATPase_c"/>
    <property type="match status" value="1"/>
</dbReference>
<keyword evidence="13 14" id="KW-0472">Membrane</keyword>
<dbReference type="InterPro" id="IPR036890">
    <property type="entry name" value="HATPase_C_sf"/>
</dbReference>
<dbReference type="InterPro" id="IPR016120">
    <property type="entry name" value="Sig_transdc_His_kin_SpoOB"/>
</dbReference>
<dbReference type="RefSeq" id="WP_095371643.1">
    <property type="nucleotide sequence ID" value="NZ_CP022983.1"/>
</dbReference>
<dbReference type="KEGG" id="bko:CKF48_12545"/>
<feature type="transmembrane region" description="Helical" evidence="14">
    <location>
        <begin position="12"/>
        <end position="32"/>
    </location>
</feature>
<evidence type="ECO:0000256" key="12">
    <source>
        <dbReference type="ARBA" id="ARBA00023012"/>
    </source>
</evidence>
<dbReference type="InterPro" id="IPR003594">
    <property type="entry name" value="HATPase_dom"/>
</dbReference>
<dbReference type="SMART" id="SM00387">
    <property type="entry name" value="HATPase_c"/>
    <property type="match status" value="1"/>
</dbReference>
<dbReference type="Gene3D" id="3.30.450.20">
    <property type="entry name" value="PAS domain"/>
    <property type="match status" value="2"/>
</dbReference>
<protein>
    <recommendedName>
        <fullName evidence="3">histidine kinase</fullName>
        <ecNumber evidence="3">2.7.13.3</ecNumber>
    </recommendedName>
</protein>
<evidence type="ECO:0000256" key="1">
    <source>
        <dbReference type="ARBA" id="ARBA00000085"/>
    </source>
</evidence>
<keyword evidence="4" id="KW-1003">Cell membrane</keyword>
<dbReference type="Proteomes" id="UP000215137">
    <property type="component" value="Chromosome"/>
</dbReference>
<sequence length="526" mass="58570">MKWKNFGLKGKMIALISLLILLVFLIFTIYLFRYLSDMVEEQTGQKALSLAHTVANIPEIQDAFELSNPASTIQKIITPIQEASGAEFIVVGNRDGIRYSHPNPDFIGKKMVGGDNKRAILNGESYQSKKEGTLGLSIRGKVPIKKDGEIIGVVSVGFLNGNIQEIIQDKSKPLFVALVLAILLGMAGAVLITNYIKRILFHMEPEQISQLYYQNKAILQSTHEGMIAVDHLGHITAVNKNAREIIGTDAEESEFIGREIRALLPVPQQITGLIRDQELILGETIILLNGVSLQGEQPGAVYTFRKKTELAGVVKELSRIKQYAHAQRAFTHEFSNKMHIILGLLQNNETQKAMSFIRKENHSQMTRLNFLTKRIADPLLQALLQGKYNQANEWGIEMTIHEESRMMISFSLERQNAILTALGNIIENALEAVRGQKNGVREVSIYFTDIGNDCVFEVQDSGTGIEDKLLEKIFDQGFTMKEGDYRGVGLAISKKMINDVDGEILVESGENSGTSFIIILPKKGEE</sequence>
<keyword evidence="5" id="KW-0597">Phosphoprotein</keyword>
<dbReference type="InterPro" id="IPR013767">
    <property type="entry name" value="PAS_fold"/>
</dbReference>
<dbReference type="SUPFAM" id="SSF55785">
    <property type="entry name" value="PYP-like sensor domain (PAS domain)"/>
    <property type="match status" value="1"/>
</dbReference>
<dbReference type="NCBIfam" id="TIGR00229">
    <property type="entry name" value="sensory_box"/>
    <property type="match status" value="1"/>
</dbReference>
<dbReference type="InterPro" id="IPR035965">
    <property type="entry name" value="PAS-like_dom_sf"/>
</dbReference>
<dbReference type="PANTHER" id="PTHR43304">
    <property type="entry name" value="PHYTOCHROME-LIKE PROTEIN CPH1"/>
    <property type="match status" value="1"/>
</dbReference>
<dbReference type="PANTHER" id="PTHR43304:SF1">
    <property type="entry name" value="PAC DOMAIN-CONTAINING PROTEIN"/>
    <property type="match status" value="1"/>
</dbReference>
<dbReference type="GO" id="GO:0005886">
    <property type="term" value="C:plasma membrane"/>
    <property type="evidence" value="ECO:0007669"/>
    <property type="project" value="UniProtKB-SubCell"/>
</dbReference>
<evidence type="ECO:0000256" key="10">
    <source>
        <dbReference type="ARBA" id="ARBA00022840"/>
    </source>
</evidence>
<name>A0A248TIN9_9BACI</name>
<gene>
    <name evidence="17" type="ORF">CKF48_12545</name>
</gene>
<dbReference type="AlphaFoldDB" id="A0A248TIN9"/>
<evidence type="ECO:0000313" key="17">
    <source>
        <dbReference type="EMBL" id="ASV68074.1"/>
    </source>
</evidence>
<dbReference type="InterPro" id="IPR029151">
    <property type="entry name" value="Sensor-like_sf"/>
</dbReference>
<keyword evidence="12" id="KW-0902">Two-component regulatory system</keyword>
<evidence type="ECO:0000256" key="11">
    <source>
        <dbReference type="ARBA" id="ARBA00022989"/>
    </source>
</evidence>
<organism evidence="17 18">
    <name type="scientific">Cytobacillus kochii</name>
    <dbReference type="NCBI Taxonomy" id="859143"/>
    <lineage>
        <taxon>Bacteria</taxon>
        <taxon>Bacillati</taxon>
        <taxon>Bacillota</taxon>
        <taxon>Bacilli</taxon>
        <taxon>Bacillales</taxon>
        <taxon>Bacillaceae</taxon>
        <taxon>Cytobacillus</taxon>
    </lineage>
</organism>
<evidence type="ECO:0000256" key="5">
    <source>
        <dbReference type="ARBA" id="ARBA00022553"/>
    </source>
</evidence>
<feature type="domain" description="PAS" evidence="16">
    <location>
        <begin position="218"/>
        <end position="252"/>
    </location>
</feature>
<evidence type="ECO:0000259" key="15">
    <source>
        <dbReference type="PROSITE" id="PS50109"/>
    </source>
</evidence>
<keyword evidence="10" id="KW-0067">ATP-binding</keyword>
<evidence type="ECO:0000256" key="3">
    <source>
        <dbReference type="ARBA" id="ARBA00012438"/>
    </source>
</evidence>
<evidence type="ECO:0000256" key="2">
    <source>
        <dbReference type="ARBA" id="ARBA00004651"/>
    </source>
</evidence>
<dbReference type="SUPFAM" id="SSF55890">
    <property type="entry name" value="Sporulation response regulatory protein Spo0B"/>
    <property type="match status" value="1"/>
</dbReference>
<dbReference type="SMART" id="SM00091">
    <property type="entry name" value="PAS"/>
    <property type="match status" value="1"/>
</dbReference>
<evidence type="ECO:0000256" key="8">
    <source>
        <dbReference type="ARBA" id="ARBA00022741"/>
    </source>
</evidence>
<comment type="subcellular location">
    <subcellularLocation>
        <location evidence="2">Cell membrane</location>
        <topology evidence="2">Multi-pass membrane protein</topology>
    </subcellularLocation>
</comment>
<dbReference type="PRINTS" id="PR00344">
    <property type="entry name" value="BCTRLSENSOR"/>
</dbReference>
<comment type="catalytic activity">
    <reaction evidence="1">
        <text>ATP + protein L-histidine = ADP + protein N-phospho-L-histidine.</text>
        <dbReference type="EC" id="2.7.13.3"/>
    </reaction>
</comment>
<evidence type="ECO:0000313" key="18">
    <source>
        <dbReference type="Proteomes" id="UP000215137"/>
    </source>
</evidence>
<dbReference type="Pfam" id="PF17203">
    <property type="entry name" value="sCache_3_2"/>
    <property type="match status" value="1"/>
</dbReference>
<evidence type="ECO:0000256" key="7">
    <source>
        <dbReference type="ARBA" id="ARBA00022692"/>
    </source>
</evidence>
<dbReference type="InterPro" id="IPR033463">
    <property type="entry name" value="sCache_3"/>
</dbReference>
<evidence type="ECO:0000256" key="6">
    <source>
        <dbReference type="ARBA" id="ARBA00022679"/>
    </source>
</evidence>
<dbReference type="Pfam" id="PF00989">
    <property type="entry name" value="PAS"/>
    <property type="match status" value="1"/>
</dbReference>
<evidence type="ECO:0000259" key="16">
    <source>
        <dbReference type="PROSITE" id="PS50112"/>
    </source>
</evidence>
<evidence type="ECO:0000256" key="4">
    <source>
        <dbReference type="ARBA" id="ARBA00022475"/>
    </source>
</evidence>
<reference evidence="17 18" key="1">
    <citation type="submission" date="2017-08" db="EMBL/GenBank/DDBJ databases">
        <title>Complete Genome Sequence of Bacillus kochii Oregon-R-modENCODE STRAIN BDGP4, isolated from Drosophila melanogaster gut.</title>
        <authorList>
            <person name="Wan K.H."/>
            <person name="Yu C."/>
            <person name="Park S."/>
            <person name="Hammonds A.S."/>
            <person name="Booth B.W."/>
            <person name="Celniker S.E."/>
        </authorList>
    </citation>
    <scope>NUCLEOTIDE SEQUENCE [LARGE SCALE GENOMIC DNA]</scope>
    <source>
        <strain evidence="17 18">BDGP4</strain>
    </source>
</reference>
<proteinExistence type="predicted"/>
<dbReference type="SUPFAM" id="SSF103190">
    <property type="entry name" value="Sensory domain-like"/>
    <property type="match status" value="1"/>
</dbReference>
<dbReference type="InterPro" id="IPR005467">
    <property type="entry name" value="His_kinase_dom"/>
</dbReference>
<dbReference type="GO" id="GO:0000155">
    <property type="term" value="F:phosphorelay sensor kinase activity"/>
    <property type="evidence" value="ECO:0007669"/>
    <property type="project" value="InterPro"/>
</dbReference>
<dbReference type="GO" id="GO:0005524">
    <property type="term" value="F:ATP binding"/>
    <property type="evidence" value="ECO:0007669"/>
    <property type="project" value="UniProtKB-KW"/>
</dbReference>
<dbReference type="PROSITE" id="PS50112">
    <property type="entry name" value="PAS"/>
    <property type="match status" value="1"/>
</dbReference>
<keyword evidence="8" id="KW-0547">Nucleotide-binding</keyword>
<dbReference type="OrthoDB" id="9792686at2"/>
<keyword evidence="9 17" id="KW-0418">Kinase</keyword>
<feature type="transmembrane region" description="Helical" evidence="14">
    <location>
        <begin position="174"/>
        <end position="196"/>
    </location>
</feature>
<dbReference type="Gene3D" id="3.30.565.10">
    <property type="entry name" value="Histidine kinase-like ATPase, C-terminal domain"/>
    <property type="match status" value="1"/>
</dbReference>
<dbReference type="GO" id="GO:0006355">
    <property type="term" value="P:regulation of DNA-templated transcription"/>
    <property type="evidence" value="ECO:0007669"/>
    <property type="project" value="InterPro"/>
</dbReference>
<dbReference type="PROSITE" id="PS50109">
    <property type="entry name" value="HIS_KIN"/>
    <property type="match status" value="1"/>
</dbReference>
<evidence type="ECO:0000256" key="9">
    <source>
        <dbReference type="ARBA" id="ARBA00022777"/>
    </source>
</evidence>
<accession>A0A248TIN9</accession>
<dbReference type="EMBL" id="CP022983">
    <property type="protein sequence ID" value="ASV68074.1"/>
    <property type="molecule type" value="Genomic_DNA"/>
</dbReference>
<evidence type="ECO:0000256" key="13">
    <source>
        <dbReference type="ARBA" id="ARBA00023136"/>
    </source>
</evidence>
<dbReference type="InterPro" id="IPR004358">
    <property type="entry name" value="Sig_transdc_His_kin-like_C"/>
</dbReference>